<evidence type="ECO:0000256" key="3">
    <source>
        <dbReference type="ARBA" id="ARBA00022478"/>
    </source>
</evidence>
<dbReference type="Pfam" id="PF00623">
    <property type="entry name" value="RNA_pol_Rpb1_2"/>
    <property type="match status" value="1"/>
</dbReference>
<dbReference type="AlphaFoldDB" id="A0A978UPU2"/>
<feature type="domain" description="RNA polymerase N-terminal" evidence="9">
    <location>
        <begin position="15"/>
        <end position="206"/>
    </location>
</feature>
<evidence type="ECO:0000259" key="9">
    <source>
        <dbReference type="SMART" id="SM00663"/>
    </source>
</evidence>
<reference evidence="10" key="1">
    <citation type="journal article" date="2021" name="Front. Plant Sci.">
        <title>Chromosome-Scale Genome Assembly for Chinese Sour Jujube and Insights Into Its Genome Evolution and Domestication Signature.</title>
        <authorList>
            <person name="Shen L.-Y."/>
            <person name="Luo H."/>
            <person name="Wang X.-L."/>
            <person name="Wang X.-M."/>
            <person name="Qiu X.-J."/>
            <person name="Liu H."/>
            <person name="Zhou S.-S."/>
            <person name="Jia K.-H."/>
            <person name="Nie S."/>
            <person name="Bao Y.-T."/>
            <person name="Zhang R.-G."/>
            <person name="Yun Q.-Z."/>
            <person name="Chai Y.-H."/>
            <person name="Lu J.-Y."/>
            <person name="Li Y."/>
            <person name="Zhao S.-W."/>
            <person name="Mao J.-F."/>
            <person name="Jia S.-G."/>
            <person name="Mao Y.-M."/>
        </authorList>
    </citation>
    <scope>NUCLEOTIDE SEQUENCE</scope>
    <source>
        <strain evidence="10">AT0</strain>
        <tissue evidence="10">Leaf</tissue>
    </source>
</reference>
<gene>
    <name evidence="10" type="ORF">FEM48_Zijuj09G0002600</name>
</gene>
<proteinExistence type="inferred from homology"/>
<dbReference type="SUPFAM" id="SSF64484">
    <property type="entry name" value="beta and beta-prime subunits of DNA dependent RNA-polymerase"/>
    <property type="match status" value="1"/>
</dbReference>
<accession>A0A978UPU2</accession>
<dbReference type="EC" id="2.7.7.6" evidence="8"/>
<sequence>MELAKNFIRTNIEPEWMVLCLLPVLPPKLRPIIKIDRGELMSLDINELYRRVIYLNNTLINLLTTRIYARGIIMCQEKLVQEAVHTLLDNGIRGQPMRDDHNKAYKSFSDVLEDKEGKFCETLLGKRVDYLGHFVIVVGVAMSKIRVKEPVVWEILQEVMQRHPVLLNRAPALHRLDIQAFQPILVEGHAIRLHPLVCRGFNADFDRD</sequence>
<comment type="caution">
    <text evidence="10">The sequence shown here is derived from an EMBL/GenBank/DDBJ whole genome shotgun (WGS) entry which is preliminary data.</text>
</comment>
<evidence type="ECO:0000256" key="6">
    <source>
        <dbReference type="ARBA" id="ARBA00023163"/>
    </source>
</evidence>
<evidence type="ECO:0000256" key="7">
    <source>
        <dbReference type="ARBA" id="ARBA00048552"/>
    </source>
</evidence>
<evidence type="ECO:0000256" key="1">
    <source>
        <dbReference type="ARBA" id="ARBA00004026"/>
    </source>
</evidence>
<comment type="similarity">
    <text evidence="2">Belongs to the RNA polymerase beta' chain family. RpoC1 subfamily.</text>
</comment>
<comment type="function">
    <text evidence="1 8">DNA-dependent RNA polymerase catalyzes the transcription of DNA into RNA using the four ribonucleoside triphosphates as substrates.</text>
</comment>
<evidence type="ECO:0000256" key="8">
    <source>
        <dbReference type="RuleBase" id="RU004279"/>
    </source>
</evidence>
<dbReference type="InterPro" id="IPR006592">
    <property type="entry name" value="RNA_pol_N"/>
</dbReference>
<dbReference type="EMBL" id="JAEACU010000009">
    <property type="protein sequence ID" value="KAH7516892.1"/>
    <property type="molecule type" value="Genomic_DNA"/>
</dbReference>
<dbReference type="InterPro" id="IPR007080">
    <property type="entry name" value="RNA_pol_Rpb1_1"/>
</dbReference>
<evidence type="ECO:0000313" key="10">
    <source>
        <dbReference type="EMBL" id="KAH7516892.1"/>
    </source>
</evidence>
<keyword evidence="5 8" id="KW-0548">Nucleotidyltransferase</keyword>
<dbReference type="SMART" id="SM00663">
    <property type="entry name" value="RPOLA_N"/>
    <property type="match status" value="1"/>
</dbReference>
<dbReference type="InterPro" id="IPR000722">
    <property type="entry name" value="RNA_pol_asu"/>
</dbReference>
<keyword evidence="6 8" id="KW-0804">Transcription</keyword>
<evidence type="ECO:0000256" key="4">
    <source>
        <dbReference type="ARBA" id="ARBA00022679"/>
    </source>
</evidence>
<evidence type="ECO:0000313" key="11">
    <source>
        <dbReference type="Proteomes" id="UP000813462"/>
    </source>
</evidence>
<name>A0A978UPU2_ZIZJJ</name>
<dbReference type="GO" id="GO:0003677">
    <property type="term" value="F:DNA binding"/>
    <property type="evidence" value="ECO:0007669"/>
    <property type="project" value="InterPro"/>
</dbReference>
<keyword evidence="4 8" id="KW-0808">Transferase</keyword>
<comment type="catalytic activity">
    <reaction evidence="7 8">
        <text>RNA(n) + a ribonucleoside 5'-triphosphate = RNA(n+1) + diphosphate</text>
        <dbReference type="Rhea" id="RHEA:21248"/>
        <dbReference type="Rhea" id="RHEA-COMP:14527"/>
        <dbReference type="Rhea" id="RHEA-COMP:17342"/>
        <dbReference type="ChEBI" id="CHEBI:33019"/>
        <dbReference type="ChEBI" id="CHEBI:61557"/>
        <dbReference type="ChEBI" id="CHEBI:140395"/>
        <dbReference type="EC" id="2.7.7.6"/>
    </reaction>
</comment>
<keyword evidence="3 8" id="KW-0240">DNA-directed RNA polymerase</keyword>
<evidence type="ECO:0000256" key="2">
    <source>
        <dbReference type="ARBA" id="ARBA00007207"/>
    </source>
</evidence>
<dbReference type="GO" id="GO:0003899">
    <property type="term" value="F:DNA-directed RNA polymerase activity"/>
    <property type="evidence" value="ECO:0007669"/>
    <property type="project" value="UniProtKB-EC"/>
</dbReference>
<dbReference type="Pfam" id="PF04997">
    <property type="entry name" value="RNA_pol_Rpb1_1"/>
    <property type="match status" value="1"/>
</dbReference>
<dbReference type="GO" id="GO:0000428">
    <property type="term" value="C:DNA-directed RNA polymerase complex"/>
    <property type="evidence" value="ECO:0007669"/>
    <property type="project" value="UniProtKB-KW"/>
</dbReference>
<dbReference type="Gene3D" id="2.40.40.20">
    <property type="match status" value="1"/>
</dbReference>
<dbReference type="PANTHER" id="PTHR19376">
    <property type="entry name" value="DNA-DIRECTED RNA POLYMERASE"/>
    <property type="match status" value="1"/>
</dbReference>
<evidence type="ECO:0000256" key="5">
    <source>
        <dbReference type="ARBA" id="ARBA00022695"/>
    </source>
</evidence>
<dbReference type="GO" id="GO:0006351">
    <property type="term" value="P:DNA-templated transcription"/>
    <property type="evidence" value="ECO:0007669"/>
    <property type="project" value="InterPro"/>
</dbReference>
<dbReference type="Proteomes" id="UP000813462">
    <property type="component" value="Unassembled WGS sequence"/>
</dbReference>
<dbReference type="InterPro" id="IPR045867">
    <property type="entry name" value="DNA-dir_RpoC_beta_prime"/>
</dbReference>
<protein>
    <recommendedName>
        <fullName evidence="8">DNA-directed RNA polymerase subunit</fullName>
        <ecNumber evidence="8">2.7.7.6</ecNumber>
    </recommendedName>
</protein>
<organism evidence="10 11">
    <name type="scientific">Ziziphus jujuba var. spinosa</name>
    <dbReference type="NCBI Taxonomy" id="714518"/>
    <lineage>
        <taxon>Eukaryota</taxon>
        <taxon>Viridiplantae</taxon>
        <taxon>Streptophyta</taxon>
        <taxon>Embryophyta</taxon>
        <taxon>Tracheophyta</taxon>
        <taxon>Spermatophyta</taxon>
        <taxon>Magnoliopsida</taxon>
        <taxon>eudicotyledons</taxon>
        <taxon>Gunneridae</taxon>
        <taxon>Pentapetalae</taxon>
        <taxon>rosids</taxon>
        <taxon>fabids</taxon>
        <taxon>Rosales</taxon>
        <taxon>Rhamnaceae</taxon>
        <taxon>Paliureae</taxon>
        <taxon>Ziziphus</taxon>
    </lineage>
</organism>
<dbReference type="PANTHER" id="PTHR19376:SF54">
    <property type="entry name" value="DNA-DIRECTED RNA POLYMERASE SUBUNIT BETA"/>
    <property type="match status" value="1"/>
</dbReference>